<dbReference type="Gene3D" id="1.10.510.10">
    <property type="entry name" value="Transferase(Phosphotransferase) domain 1"/>
    <property type="match status" value="1"/>
</dbReference>
<dbReference type="GO" id="GO:0004674">
    <property type="term" value="F:protein serine/threonine kinase activity"/>
    <property type="evidence" value="ECO:0007669"/>
    <property type="project" value="TreeGrafter"/>
</dbReference>
<dbReference type="PANTHER" id="PTHR43289:SF34">
    <property type="entry name" value="SERINE_THREONINE-PROTEIN KINASE YBDM-RELATED"/>
    <property type="match status" value="1"/>
</dbReference>
<comment type="caution">
    <text evidence="8">The sequence shown here is derived from an EMBL/GenBank/DDBJ whole genome shotgun (WGS) entry which is preliminary data.</text>
</comment>
<evidence type="ECO:0000313" key="9">
    <source>
        <dbReference type="Proteomes" id="UP000539313"/>
    </source>
</evidence>
<dbReference type="InterPro" id="IPR002372">
    <property type="entry name" value="PQQ_rpt_dom"/>
</dbReference>
<protein>
    <submittedName>
        <fullName evidence="8">Outer membrane protein assembly factor BamB</fullName>
    </submittedName>
</protein>
<reference evidence="8 9" key="1">
    <citation type="submission" date="2020-08" db="EMBL/GenBank/DDBJ databases">
        <title>Sequencing the genomes of 1000 actinobacteria strains.</title>
        <authorList>
            <person name="Klenk H.-P."/>
        </authorList>
    </citation>
    <scope>NUCLEOTIDE SEQUENCE [LARGE SCALE GENOMIC DNA]</scope>
    <source>
        <strain evidence="8 9">DSM 45823</strain>
    </source>
</reference>
<dbReference type="InterPro" id="IPR008271">
    <property type="entry name" value="Ser/Thr_kinase_AS"/>
</dbReference>
<keyword evidence="2 5" id="KW-0547">Nucleotide-binding</keyword>
<evidence type="ECO:0000256" key="1">
    <source>
        <dbReference type="ARBA" id="ARBA00022679"/>
    </source>
</evidence>
<dbReference type="InterPro" id="IPR000719">
    <property type="entry name" value="Prot_kinase_dom"/>
</dbReference>
<keyword evidence="9" id="KW-1185">Reference proteome</keyword>
<dbReference type="GO" id="GO:0005524">
    <property type="term" value="F:ATP binding"/>
    <property type="evidence" value="ECO:0007669"/>
    <property type="project" value="UniProtKB-UniRule"/>
</dbReference>
<proteinExistence type="predicted"/>
<sequence>MRPLLPDDPVAYGPHVLLARLGAGGTGVVYLARSPGGRLVAVKAVHSELAADPAFRERFARELAALRAAGGAFTASLVDADPDASRPWLATVYLPGATLEEVVRATGPLPVPAVNALGAGLAEALVSIHRAGVAHRDVKPSNVMITPYGPRLIDLGMARPPGTTELPETMPGTPGYLPPEQASGGEGGPAGDVFSLAAALVFAATGAGPFDADTVPAVLYRVLHAAPSLDGVTDAPLRAFLGSCLSRDPQERPTAAQVMEFFAGRAGAGLPFAAAAVVHQAAGRVPPPGAPPWRMAPSVKRRRMVKGLVIGGAVALAGGTAGAAGLLVSRAPDSPEEWRRRLPENASEVFPAGAMVLAMGYDLGCYALDGRTGKRRWHRSDLSVSPNLGGLLLAGDVPVGYDSRAVYALNPSTGEELWRHSAESRWHPPACDRNIVCIPTSEGVGEGLLIGRDARTGAERWRRAVGTHVRDTGVALGGGVAYFSAEGGALEAVEAATGRSRWRVVLGRGTLYRMDTPVVAGGTVYVFDNAGVLHARAAGDGARRWTAEVGGVPGDLETEQVMVVGDAVHAMTTDGTIRSFDAATGRARWRLPTGVRARRRLAGQMTPAGDVLLVMAHETLLGVGAADGRVRWRQEIGIQESAPVLAGGLAHLRTLHGIRSYDPADGRPVRLLASSRYSTPSTLRAHRDLVLCSVYPADVVALRPR</sequence>
<dbReference type="PROSITE" id="PS50011">
    <property type="entry name" value="PROTEIN_KINASE_DOM"/>
    <property type="match status" value="1"/>
</dbReference>
<dbReference type="InterPro" id="IPR017441">
    <property type="entry name" value="Protein_kinase_ATP_BS"/>
</dbReference>
<dbReference type="InterPro" id="IPR018391">
    <property type="entry name" value="PQQ_b-propeller_rpt"/>
</dbReference>
<dbReference type="AlphaFoldDB" id="A0A7W3R9M9"/>
<dbReference type="SUPFAM" id="SSF50998">
    <property type="entry name" value="Quinoprotein alcohol dehydrogenase-like"/>
    <property type="match status" value="2"/>
</dbReference>
<dbReference type="CDD" id="cd14014">
    <property type="entry name" value="STKc_PknB_like"/>
    <property type="match status" value="1"/>
</dbReference>
<dbReference type="Gene3D" id="2.130.10.10">
    <property type="entry name" value="YVTN repeat-like/Quinoprotein amine dehydrogenase"/>
    <property type="match status" value="2"/>
</dbReference>
<keyword evidence="3" id="KW-0418">Kinase</keyword>
<dbReference type="EMBL" id="JACJII010000001">
    <property type="protein sequence ID" value="MBA9004799.1"/>
    <property type="molecule type" value="Genomic_DNA"/>
</dbReference>
<dbReference type="PROSITE" id="PS00108">
    <property type="entry name" value="PROTEIN_KINASE_ST"/>
    <property type="match status" value="1"/>
</dbReference>
<keyword evidence="4 5" id="KW-0067">ATP-binding</keyword>
<feature type="domain" description="Protein kinase" evidence="7">
    <location>
        <begin position="15"/>
        <end position="262"/>
    </location>
</feature>
<dbReference type="PANTHER" id="PTHR43289">
    <property type="entry name" value="MITOGEN-ACTIVATED PROTEIN KINASE KINASE KINASE 20-RELATED"/>
    <property type="match status" value="1"/>
</dbReference>
<dbReference type="PROSITE" id="PS00107">
    <property type="entry name" value="PROTEIN_KINASE_ATP"/>
    <property type="match status" value="1"/>
</dbReference>
<evidence type="ECO:0000256" key="2">
    <source>
        <dbReference type="ARBA" id="ARBA00022741"/>
    </source>
</evidence>
<dbReference type="SUPFAM" id="SSF56112">
    <property type="entry name" value="Protein kinase-like (PK-like)"/>
    <property type="match status" value="1"/>
</dbReference>
<dbReference type="RefSeq" id="WP_220500203.1">
    <property type="nucleotide sequence ID" value="NZ_JACJII010000001.1"/>
</dbReference>
<name>A0A7W3R9M9_9ACTN</name>
<evidence type="ECO:0000313" key="8">
    <source>
        <dbReference type="EMBL" id="MBA9004799.1"/>
    </source>
</evidence>
<gene>
    <name evidence="8" type="ORF">HNR21_003681</name>
</gene>
<keyword evidence="1" id="KW-0808">Transferase</keyword>
<dbReference type="Pfam" id="PF13360">
    <property type="entry name" value="PQQ_2"/>
    <property type="match status" value="2"/>
</dbReference>
<evidence type="ECO:0000256" key="4">
    <source>
        <dbReference type="ARBA" id="ARBA00022840"/>
    </source>
</evidence>
<dbReference type="InterPro" id="IPR011047">
    <property type="entry name" value="Quinoprotein_ADH-like_sf"/>
</dbReference>
<dbReference type="SMART" id="SM00564">
    <property type="entry name" value="PQQ"/>
    <property type="match status" value="6"/>
</dbReference>
<dbReference type="Pfam" id="PF00069">
    <property type="entry name" value="Pkinase"/>
    <property type="match status" value="1"/>
</dbReference>
<dbReference type="InterPro" id="IPR011009">
    <property type="entry name" value="Kinase-like_dom_sf"/>
</dbReference>
<dbReference type="Gene3D" id="3.30.200.20">
    <property type="entry name" value="Phosphorylase Kinase, domain 1"/>
    <property type="match status" value="1"/>
</dbReference>
<accession>A0A7W3R9M9</accession>
<evidence type="ECO:0000256" key="3">
    <source>
        <dbReference type="ARBA" id="ARBA00022777"/>
    </source>
</evidence>
<dbReference type="SMART" id="SM00220">
    <property type="entry name" value="S_TKc"/>
    <property type="match status" value="1"/>
</dbReference>
<feature type="region of interest" description="Disordered" evidence="6">
    <location>
        <begin position="161"/>
        <end position="187"/>
    </location>
</feature>
<evidence type="ECO:0000256" key="5">
    <source>
        <dbReference type="PROSITE-ProRule" id="PRU10141"/>
    </source>
</evidence>
<dbReference type="InterPro" id="IPR015943">
    <property type="entry name" value="WD40/YVTN_repeat-like_dom_sf"/>
</dbReference>
<organism evidence="8 9">
    <name type="scientific">Thermomonospora cellulosilytica</name>
    <dbReference type="NCBI Taxonomy" id="1411118"/>
    <lineage>
        <taxon>Bacteria</taxon>
        <taxon>Bacillati</taxon>
        <taxon>Actinomycetota</taxon>
        <taxon>Actinomycetes</taxon>
        <taxon>Streptosporangiales</taxon>
        <taxon>Thermomonosporaceae</taxon>
        <taxon>Thermomonospora</taxon>
    </lineage>
</organism>
<evidence type="ECO:0000259" key="7">
    <source>
        <dbReference type="PROSITE" id="PS50011"/>
    </source>
</evidence>
<feature type="binding site" evidence="5">
    <location>
        <position position="43"/>
    </location>
    <ligand>
        <name>ATP</name>
        <dbReference type="ChEBI" id="CHEBI:30616"/>
    </ligand>
</feature>
<evidence type="ECO:0000256" key="6">
    <source>
        <dbReference type="SAM" id="MobiDB-lite"/>
    </source>
</evidence>
<dbReference type="Proteomes" id="UP000539313">
    <property type="component" value="Unassembled WGS sequence"/>
</dbReference>